<gene>
    <name evidence="2" type="ORF">SAMN05421741_10990</name>
</gene>
<dbReference type="EMBL" id="FOVI01000009">
    <property type="protein sequence ID" value="SFN70588.1"/>
    <property type="molecule type" value="Genomic_DNA"/>
</dbReference>
<keyword evidence="3" id="KW-1185">Reference proteome</keyword>
<feature type="chain" id="PRO_5011647675" description="DUF1287 domain-containing protein" evidence="1">
    <location>
        <begin position="21"/>
        <end position="218"/>
    </location>
</feature>
<organism evidence="2 3">
    <name type="scientific">Paenimyroides ummariense</name>
    <dbReference type="NCBI Taxonomy" id="913024"/>
    <lineage>
        <taxon>Bacteria</taxon>
        <taxon>Pseudomonadati</taxon>
        <taxon>Bacteroidota</taxon>
        <taxon>Flavobacteriia</taxon>
        <taxon>Flavobacteriales</taxon>
        <taxon>Flavobacteriaceae</taxon>
        <taxon>Paenimyroides</taxon>
    </lineage>
</organism>
<reference evidence="3" key="1">
    <citation type="submission" date="2016-10" db="EMBL/GenBank/DDBJ databases">
        <authorList>
            <person name="Varghese N."/>
            <person name="Submissions S."/>
        </authorList>
    </citation>
    <scope>NUCLEOTIDE SEQUENCE [LARGE SCALE GENOMIC DNA]</scope>
    <source>
        <strain evidence="3">DS-12</strain>
    </source>
</reference>
<evidence type="ECO:0008006" key="4">
    <source>
        <dbReference type="Google" id="ProtNLM"/>
    </source>
</evidence>
<evidence type="ECO:0000256" key="1">
    <source>
        <dbReference type="SAM" id="SignalP"/>
    </source>
</evidence>
<dbReference type="STRING" id="913024.SAMN05421741_10990"/>
<keyword evidence="1" id="KW-0732">Signal</keyword>
<dbReference type="PIRSF" id="PIRSF011444">
    <property type="entry name" value="DUF1287"/>
    <property type="match status" value="1"/>
</dbReference>
<dbReference type="RefSeq" id="WP_245758476.1">
    <property type="nucleotide sequence ID" value="NZ_FOVI01000009.1"/>
</dbReference>
<proteinExistence type="predicted"/>
<protein>
    <recommendedName>
        <fullName evidence="4">DUF1287 domain-containing protein</fullName>
    </recommendedName>
</protein>
<dbReference type="Proteomes" id="UP000199036">
    <property type="component" value="Unassembled WGS sequence"/>
</dbReference>
<evidence type="ECO:0000313" key="3">
    <source>
        <dbReference type="Proteomes" id="UP000199036"/>
    </source>
</evidence>
<sequence>MKVFLFLMFSILISSCTLKGQEGTDVAVFSSDEKTIKKDTINDDVSDFRKNLSDKALSIIDPSVRYTPDYVSISYPNGDVPAKTGVCTDVVIRSYRKLGIDLQKEVHQDMRANFGIYPKNWGATKPDTNIDHRRVPNLETFFTRKGKKLPVTQTPNDYKTGAIVTWMINDKLPHIGIVTNKLSKDGKRRLIVHNVGGGQVLEDCLFKYTIVGHFVYEG</sequence>
<dbReference type="AlphaFoldDB" id="A0A1I5B784"/>
<name>A0A1I5B784_9FLAO</name>
<dbReference type="Pfam" id="PF06940">
    <property type="entry name" value="DUF1287"/>
    <property type="match status" value="1"/>
</dbReference>
<feature type="signal peptide" evidence="1">
    <location>
        <begin position="1"/>
        <end position="20"/>
    </location>
</feature>
<dbReference type="PROSITE" id="PS51257">
    <property type="entry name" value="PROKAR_LIPOPROTEIN"/>
    <property type="match status" value="1"/>
</dbReference>
<accession>A0A1I5B784</accession>
<evidence type="ECO:0000313" key="2">
    <source>
        <dbReference type="EMBL" id="SFN70588.1"/>
    </source>
</evidence>
<dbReference type="InterPro" id="IPR009706">
    <property type="entry name" value="DUF1287"/>
</dbReference>